<gene>
    <name evidence="2" type="ORF">EK21DRAFT_90209</name>
</gene>
<sequence length="155" mass="16976">MYVRGERTQSSASLWREMDSAQRGPPRGCDASISLAVSANKRVNDAAELGPLQGPLCRNATFKVLKCRLQFISERQNFVAQERRVGAEQLPRLVKADTGACTCNRDPGSGLKVVHNALSSILKHGCYLEIVEICASEKSPGLPCLECEEPLFCRP</sequence>
<evidence type="ECO:0000313" key="2">
    <source>
        <dbReference type="EMBL" id="KAF2028996.1"/>
    </source>
</evidence>
<feature type="region of interest" description="Disordered" evidence="1">
    <location>
        <begin position="1"/>
        <end position="27"/>
    </location>
</feature>
<proteinExistence type="predicted"/>
<evidence type="ECO:0000256" key="1">
    <source>
        <dbReference type="SAM" id="MobiDB-lite"/>
    </source>
</evidence>
<accession>A0A9P4LJB1</accession>
<dbReference type="EMBL" id="ML978206">
    <property type="protein sequence ID" value="KAF2028996.1"/>
    <property type="molecule type" value="Genomic_DNA"/>
</dbReference>
<keyword evidence="3" id="KW-1185">Reference proteome</keyword>
<protein>
    <submittedName>
        <fullName evidence="2">Uncharacterized protein</fullName>
    </submittedName>
</protein>
<organism evidence="2 3">
    <name type="scientific">Setomelanomma holmii</name>
    <dbReference type="NCBI Taxonomy" id="210430"/>
    <lineage>
        <taxon>Eukaryota</taxon>
        <taxon>Fungi</taxon>
        <taxon>Dikarya</taxon>
        <taxon>Ascomycota</taxon>
        <taxon>Pezizomycotina</taxon>
        <taxon>Dothideomycetes</taxon>
        <taxon>Pleosporomycetidae</taxon>
        <taxon>Pleosporales</taxon>
        <taxon>Pleosporineae</taxon>
        <taxon>Phaeosphaeriaceae</taxon>
        <taxon>Setomelanomma</taxon>
    </lineage>
</organism>
<comment type="caution">
    <text evidence="2">The sequence shown here is derived from an EMBL/GenBank/DDBJ whole genome shotgun (WGS) entry which is preliminary data.</text>
</comment>
<dbReference type="AlphaFoldDB" id="A0A9P4LJB1"/>
<reference evidence="2" key="1">
    <citation type="journal article" date="2020" name="Stud. Mycol.">
        <title>101 Dothideomycetes genomes: a test case for predicting lifestyles and emergence of pathogens.</title>
        <authorList>
            <person name="Haridas S."/>
            <person name="Albert R."/>
            <person name="Binder M."/>
            <person name="Bloem J."/>
            <person name="Labutti K."/>
            <person name="Salamov A."/>
            <person name="Andreopoulos B."/>
            <person name="Baker S."/>
            <person name="Barry K."/>
            <person name="Bills G."/>
            <person name="Bluhm B."/>
            <person name="Cannon C."/>
            <person name="Castanera R."/>
            <person name="Culley D."/>
            <person name="Daum C."/>
            <person name="Ezra D."/>
            <person name="Gonzalez J."/>
            <person name="Henrissat B."/>
            <person name="Kuo A."/>
            <person name="Liang C."/>
            <person name="Lipzen A."/>
            <person name="Lutzoni F."/>
            <person name="Magnuson J."/>
            <person name="Mondo S."/>
            <person name="Nolan M."/>
            <person name="Ohm R."/>
            <person name="Pangilinan J."/>
            <person name="Park H.-J."/>
            <person name="Ramirez L."/>
            <person name="Alfaro M."/>
            <person name="Sun H."/>
            <person name="Tritt A."/>
            <person name="Yoshinaga Y."/>
            <person name="Zwiers L.-H."/>
            <person name="Turgeon B."/>
            <person name="Goodwin S."/>
            <person name="Spatafora J."/>
            <person name="Crous P."/>
            <person name="Grigoriev I."/>
        </authorList>
    </citation>
    <scope>NUCLEOTIDE SEQUENCE</scope>
    <source>
        <strain evidence="2">CBS 110217</strain>
    </source>
</reference>
<evidence type="ECO:0000313" key="3">
    <source>
        <dbReference type="Proteomes" id="UP000799777"/>
    </source>
</evidence>
<dbReference type="Proteomes" id="UP000799777">
    <property type="component" value="Unassembled WGS sequence"/>
</dbReference>
<name>A0A9P4LJB1_9PLEO</name>